<dbReference type="EMBL" id="CP018664">
    <property type="protein sequence ID" value="APP31449.1"/>
    <property type="molecule type" value="Genomic_DNA"/>
</dbReference>
<dbReference type="AlphaFoldDB" id="A0A1E3MDB9"/>
<dbReference type="RefSeq" id="WP_001041094.1">
    <property type="nucleotide sequence ID" value="NZ_AP022238.1"/>
</dbReference>
<evidence type="ECO:0000313" key="1">
    <source>
        <dbReference type="EMBL" id="APP31449.1"/>
    </source>
</evidence>
<sequence>MAKERYLEGDIKSLIFNHLINNNLLGKNDTIINEFIIGNYTRRVDLALIKSQKLHAFEIKSEADNLSRLEGQIIKYLEYFDKVTVVAASKHISKILSLAPPNVAIWEIRDKKIIILRRGKAKNITDKLRFLEYLRVSELLQIARQEKLVFQSNRRKTLEKGLIYLPTHKLREYSIKYLKKRYQPTTDLFFQEINKANYASLENLSLLRINRNNKVPNNSTKNINDLLNVLEELEHERELSLL</sequence>
<evidence type="ECO:0000313" key="2">
    <source>
        <dbReference type="Proteomes" id="UP000072389"/>
    </source>
</evidence>
<gene>
    <name evidence="1" type="ORF">AUO97_11775</name>
</gene>
<dbReference type="Proteomes" id="UP000072389">
    <property type="component" value="Chromosome"/>
</dbReference>
<accession>A0A1E3MDB9</accession>
<organism evidence="1 2">
    <name type="scientific">Acinetobacter baumannii</name>
    <dbReference type="NCBI Taxonomy" id="470"/>
    <lineage>
        <taxon>Bacteria</taxon>
        <taxon>Pseudomonadati</taxon>
        <taxon>Pseudomonadota</taxon>
        <taxon>Gammaproteobacteria</taxon>
        <taxon>Moraxellales</taxon>
        <taxon>Moraxellaceae</taxon>
        <taxon>Acinetobacter</taxon>
        <taxon>Acinetobacter calcoaceticus/baumannii complex</taxon>
    </lineage>
</organism>
<proteinExistence type="predicted"/>
<protein>
    <submittedName>
        <fullName evidence="1">Uncharacterized protein</fullName>
    </submittedName>
</protein>
<dbReference type="InterPro" id="IPR047729">
    <property type="entry name" value="Sce7726-like"/>
</dbReference>
<reference evidence="1 2" key="1">
    <citation type="journal article" date="2014" name="Antimicrob. Agents Chemother.">
        <title>Triclosan can select for an AdeIJK-overexpressing mutant of Acinetobacter baumannii ATCC 17978 that displays reduced susceptibility to multiple antibiotics.</title>
        <authorList>
            <person name="Fernando D.M."/>
            <person name="Xu W."/>
            <person name="Loewen P.C."/>
            <person name="Zhanel G.G."/>
            <person name="Kumar A."/>
        </authorList>
    </citation>
    <scope>NUCLEOTIDE SEQUENCE [LARGE SCALE GENOMIC DNA]</scope>
    <source>
        <strain evidence="2">ATCC 17978</strain>
    </source>
</reference>
<name>A0A1E3MDB9_ACIBA</name>
<dbReference type="NCBIfam" id="NF033832">
    <property type="entry name" value="sce7726_fam"/>
    <property type="match status" value="1"/>
</dbReference>